<dbReference type="HOGENOM" id="CLU_3303038_0_0_4"/>
<dbReference type="STRING" id="522306.CAP2UW1_1032"/>
<name>C7RQM0_ACCRE</name>
<protein>
    <submittedName>
        <fullName evidence="1">Uncharacterized protein</fullName>
    </submittedName>
</protein>
<sequence>MVMRKACPVKHFSALPPKLSKLGKPIGASEFILQEETAQ</sequence>
<dbReference type="AlphaFoldDB" id="C7RQM0"/>
<reference evidence="1" key="2">
    <citation type="submission" date="2009-09" db="EMBL/GenBank/DDBJ databases">
        <title>Complete sequence of chromosome of Candidatus Accumulibacter phosphatis clade IIA str. UW-1.</title>
        <authorList>
            <consortium name="US DOE Joint Genome Institute"/>
            <person name="Martin H.G."/>
            <person name="Ivanova N."/>
            <person name="Kunin V."/>
            <person name="Warnecke F."/>
            <person name="Barry K."/>
            <person name="He S."/>
            <person name="Salamov A."/>
            <person name="Szeto E."/>
            <person name="Dalin E."/>
            <person name="Pangilinan J.L."/>
            <person name="Lapidus A."/>
            <person name="Lowry S."/>
            <person name="Kyrpides N.C."/>
            <person name="McMahon K.D."/>
            <person name="Hugenholtz P."/>
        </authorList>
    </citation>
    <scope>NUCLEOTIDE SEQUENCE [LARGE SCALE GENOMIC DNA]</scope>
    <source>
        <strain evidence="1">UW-1</strain>
    </source>
</reference>
<dbReference type="KEGG" id="app:CAP2UW1_1032"/>
<proteinExistence type="predicted"/>
<evidence type="ECO:0000313" key="1">
    <source>
        <dbReference type="EMBL" id="ACV34368.1"/>
    </source>
</evidence>
<gene>
    <name evidence="1" type="ordered locus">CAP2UW1_1032</name>
</gene>
<accession>C7RQM0</accession>
<organism evidence="1">
    <name type="scientific">Accumulibacter regalis</name>
    <dbReference type="NCBI Taxonomy" id="522306"/>
    <lineage>
        <taxon>Bacteria</taxon>
        <taxon>Pseudomonadati</taxon>
        <taxon>Pseudomonadota</taxon>
        <taxon>Betaproteobacteria</taxon>
        <taxon>Candidatus Accumulibacter</taxon>
    </lineage>
</organism>
<dbReference type="EMBL" id="CP001715">
    <property type="protein sequence ID" value="ACV34368.1"/>
    <property type="molecule type" value="Genomic_DNA"/>
</dbReference>
<reference evidence="1" key="1">
    <citation type="submission" date="2009-08" db="EMBL/GenBank/DDBJ databases">
        <authorList>
            <consortium name="US DOE Joint Genome Institute"/>
            <person name="Lucas S."/>
            <person name="Copeland A."/>
            <person name="Lapidus A."/>
            <person name="Glavina del Rio T."/>
            <person name="Dalin E."/>
            <person name="Tice H."/>
            <person name="Bruce D."/>
            <person name="Barry K."/>
            <person name="Pitluck S."/>
            <person name="Lowry S."/>
            <person name="Larimer F."/>
            <person name="Land M."/>
            <person name="Hauser L."/>
            <person name="Kyrpides N."/>
            <person name="Ivanova N."/>
            <person name="McMahon K.D."/>
            <person name="Hugenholtz P."/>
        </authorList>
    </citation>
    <scope>NUCLEOTIDE SEQUENCE</scope>
    <source>
        <strain evidence="1">UW-1</strain>
    </source>
</reference>